<dbReference type="OrthoDB" id="9792271at2"/>
<dbReference type="PATRIC" id="fig|266128.3.peg.1976"/>
<feature type="transmembrane region" description="Helical" evidence="1">
    <location>
        <begin position="232"/>
        <end position="254"/>
    </location>
</feature>
<organism evidence="2 3">
    <name type="scientific">Stenotrophomonas koreensis</name>
    <dbReference type="NCBI Taxonomy" id="266128"/>
    <lineage>
        <taxon>Bacteria</taxon>
        <taxon>Pseudomonadati</taxon>
        <taxon>Pseudomonadota</taxon>
        <taxon>Gammaproteobacteria</taxon>
        <taxon>Lysobacterales</taxon>
        <taxon>Lysobacteraceae</taxon>
        <taxon>Stenotrophomonas</taxon>
    </lineage>
</organism>
<keyword evidence="1" id="KW-0472">Membrane</keyword>
<keyword evidence="3" id="KW-1185">Reference proteome</keyword>
<dbReference type="Pfam" id="PF13593">
    <property type="entry name" value="SBF_like"/>
    <property type="match status" value="1"/>
</dbReference>
<evidence type="ECO:0000313" key="2">
    <source>
        <dbReference type="EMBL" id="KRG60005.1"/>
    </source>
</evidence>
<feature type="transmembrane region" description="Helical" evidence="1">
    <location>
        <begin position="166"/>
        <end position="184"/>
    </location>
</feature>
<feature type="transmembrane region" description="Helical" evidence="1">
    <location>
        <begin position="100"/>
        <end position="121"/>
    </location>
</feature>
<protein>
    <submittedName>
        <fullName evidence="2">Bile acid:sodium symporter</fullName>
    </submittedName>
</protein>
<evidence type="ECO:0000256" key="1">
    <source>
        <dbReference type="SAM" id="Phobius"/>
    </source>
</evidence>
<accession>A0A0R0BS79</accession>
<evidence type="ECO:0000313" key="3">
    <source>
        <dbReference type="Proteomes" id="UP000051254"/>
    </source>
</evidence>
<feature type="transmembrane region" description="Helical" evidence="1">
    <location>
        <begin position="205"/>
        <end position="226"/>
    </location>
</feature>
<dbReference type="InterPro" id="IPR038770">
    <property type="entry name" value="Na+/solute_symporter_sf"/>
</dbReference>
<keyword evidence="1" id="KW-0812">Transmembrane</keyword>
<dbReference type="RefSeq" id="WP_057662814.1">
    <property type="nucleotide sequence ID" value="NZ_LDJH01000005.1"/>
</dbReference>
<feature type="transmembrane region" description="Helical" evidence="1">
    <location>
        <begin position="128"/>
        <end position="154"/>
    </location>
</feature>
<dbReference type="EMBL" id="LDJH01000005">
    <property type="protein sequence ID" value="KRG60005.1"/>
    <property type="molecule type" value="Genomic_DNA"/>
</dbReference>
<proteinExistence type="predicted"/>
<dbReference type="AlphaFoldDB" id="A0A0R0BS79"/>
<dbReference type="PIRSF" id="PIRSF026166">
    <property type="entry name" value="UCP026166"/>
    <property type="match status" value="1"/>
</dbReference>
<dbReference type="PANTHER" id="PTHR18640:SF5">
    <property type="entry name" value="SODIUM_BILE ACID COTRANSPORTER 7"/>
    <property type="match status" value="1"/>
</dbReference>
<comment type="caution">
    <text evidence="2">The sequence shown here is derived from an EMBL/GenBank/DDBJ whole genome shotgun (WGS) entry which is preliminary data.</text>
</comment>
<feature type="transmembrane region" description="Helical" evidence="1">
    <location>
        <begin position="40"/>
        <end position="57"/>
    </location>
</feature>
<dbReference type="STRING" id="266128.ABB25_01665"/>
<name>A0A0R0BS79_9GAMM</name>
<gene>
    <name evidence="2" type="ORF">ABB25_01665</name>
</gene>
<dbReference type="InterPro" id="IPR016833">
    <property type="entry name" value="Put_Na-Bile_cotransptr"/>
</dbReference>
<reference evidence="2 3" key="1">
    <citation type="submission" date="2015-05" db="EMBL/GenBank/DDBJ databases">
        <title>Genome sequencing and analysis of members of genus Stenotrophomonas.</title>
        <authorList>
            <person name="Patil P.P."/>
            <person name="Midha S."/>
            <person name="Patil P.B."/>
        </authorList>
    </citation>
    <scope>NUCLEOTIDE SEQUENCE [LARGE SCALE GENOMIC DNA]</scope>
    <source>
        <strain evidence="2 3">DSM 17805</strain>
    </source>
</reference>
<sequence>MSALARLRPDNFTLALLGTVLLASLLPARGIAAQWLDSGTDIAIAVLFFLHGARLPRQAIVAGLLHWRLHLLILACTFVLYPLLGVLARPLASAALTPELALGLLFLCALPSTVQSSIAFTSMAGGNVAAAVCSASLSSLLGVFLTPWLMTLLAGSSGAMADPLSAIAKIMLLLLAPFVAGHLLRPWIGARVDALKPLLRYTDQSTILLVVYAAFGAAVLEGLWTATPLPALLLTAAACALLLAIAMPLVWLIARRSGFARADQIAVLFCGTKKSLATGVPIAKVLFAGGPLGAIVLPVMLYHQLQLMVCAVVATRMGKTTTSA</sequence>
<feature type="transmembrane region" description="Helical" evidence="1">
    <location>
        <begin position="69"/>
        <end position="88"/>
    </location>
</feature>
<dbReference type="PANTHER" id="PTHR18640">
    <property type="entry name" value="SOLUTE CARRIER FAMILY 10 MEMBER 7"/>
    <property type="match status" value="1"/>
</dbReference>
<dbReference type="GO" id="GO:0005886">
    <property type="term" value="C:plasma membrane"/>
    <property type="evidence" value="ECO:0007669"/>
    <property type="project" value="TreeGrafter"/>
</dbReference>
<keyword evidence="1" id="KW-1133">Transmembrane helix</keyword>
<dbReference type="Proteomes" id="UP000051254">
    <property type="component" value="Unassembled WGS sequence"/>
</dbReference>
<dbReference type="Gene3D" id="1.20.1530.20">
    <property type="match status" value="1"/>
</dbReference>